<reference evidence="3" key="3">
    <citation type="submission" date="2025-04" db="UniProtKB">
        <authorList>
            <consortium name="RefSeq"/>
        </authorList>
    </citation>
    <scope>IDENTIFICATION</scope>
    <source>
        <strain evidence="3">CBS 781.70</strain>
    </source>
</reference>
<reference evidence="1 3" key="1">
    <citation type="submission" date="2020-01" db="EMBL/GenBank/DDBJ databases">
        <authorList>
            <consortium name="DOE Joint Genome Institute"/>
            <person name="Haridas S."/>
            <person name="Albert R."/>
            <person name="Binder M."/>
            <person name="Bloem J."/>
            <person name="Labutti K."/>
            <person name="Salamov A."/>
            <person name="Andreopoulos B."/>
            <person name="Baker S.E."/>
            <person name="Barry K."/>
            <person name="Bills G."/>
            <person name="Bluhm B.H."/>
            <person name="Cannon C."/>
            <person name="Castanera R."/>
            <person name="Culley D.E."/>
            <person name="Daum C."/>
            <person name="Ezra D."/>
            <person name="Gonzalez J.B."/>
            <person name="Henrissat B."/>
            <person name="Kuo A."/>
            <person name="Liang C."/>
            <person name="Lipzen A."/>
            <person name="Lutzoni F."/>
            <person name="Magnuson J."/>
            <person name="Mondo S."/>
            <person name="Nolan M."/>
            <person name="Ohm R."/>
            <person name="Pangilinan J."/>
            <person name="Park H.-J."/>
            <person name="Ramirez L."/>
            <person name="Alfaro M."/>
            <person name="Sun H."/>
            <person name="Tritt A."/>
            <person name="Yoshinaga Y."/>
            <person name="Zwiers L.-H."/>
            <person name="Turgeon B.G."/>
            <person name="Goodwin S.B."/>
            <person name="Spatafora J.W."/>
            <person name="Crous P.W."/>
            <person name="Grigoriev I.V."/>
        </authorList>
    </citation>
    <scope>NUCLEOTIDE SEQUENCE</scope>
    <source>
        <strain evidence="1 3">CBS 781.70</strain>
    </source>
</reference>
<dbReference type="PANTHER" id="PTHR10622">
    <property type="entry name" value="HET DOMAIN-CONTAINING PROTEIN"/>
    <property type="match status" value="1"/>
</dbReference>
<evidence type="ECO:0008006" key="4">
    <source>
        <dbReference type="Google" id="ProtNLM"/>
    </source>
</evidence>
<dbReference type="GeneID" id="54420191"/>
<proteinExistence type="predicted"/>
<dbReference type="AlphaFoldDB" id="A0A6G1G1L6"/>
<accession>A0A6G1G1L6</accession>
<dbReference type="RefSeq" id="XP_033533330.1">
    <property type="nucleotide sequence ID" value="XM_033679621.1"/>
</dbReference>
<evidence type="ECO:0000313" key="2">
    <source>
        <dbReference type="Proteomes" id="UP000504638"/>
    </source>
</evidence>
<dbReference type="Proteomes" id="UP000504638">
    <property type="component" value="Unplaced"/>
</dbReference>
<gene>
    <name evidence="1 3" type="ORF">P152DRAFT_459167</name>
</gene>
<sequence>MRFLKRGSNRHLSLTEDLATDDVPKKYVVLSHTWKHGEEVTLDEFINGTGKNKAGYNKIEFCGEQAARDGLEHFWVDTCYI</sequence>
<dbReference type="EMBL" id="ML975160">
    <property type="protein sequence ID" value="KAF1811699.1"/>
    <property type="molecule type" value="Genomic_DNA"/>
</dbReference>
<evidence type="ECO:0000313" key="1">
    <source>
        <dbReference type="EMBL" id="KAF1811699.1"/>
    </source>
</evidence>
<name>A0A6G1G1L6_9PEZI</name>
<dbReference type="PANTHER" id="PTHR10622:SF11">
    <property type="entry name" value="HET-DOMAIN-CONTAINING PROTEIN"/>
    <property type="match status" value="1"/>
</dbReference>
<evidence type="ECO:0000313" key="3">
    <source>
        <dbReference type="RefSeq" id="XP_033533330.1"/>
    </source>
</evidence>
<reference evidence="3" key="2">
    <citation type="submission" date="2020-04" db="EMBL/GenBank/DDBJ databases">
        <authorList>
            <consortium name="NCBI Genome Project"/>
        </authorList>
    </citation>
    <scope>NUCLEOTIDE SEQUENCE</scope>
    <source>
        <strain evidence="3">CBS 781.70</strain>
    </source>
</reference>
<keyword evidence="2" id="KW-1185">Reference proteome</keyword>
<dbReference type="OrthoDB" id="674604at2759"/>
<organism evidence="1">
    <name type="scientific">Eremomyces bilateralis CBS 781.70</name>
    <dbReference type="NCBI Taxonomy" id="1392243"/>
    <lineage>
        <taxon>Eukaryota</taxon>
        <taxon>Fungi</taxon>
        <taxon>Dikarya</taxon>
        <taxon>Ascomycota</taxon>
        <taxon>Pezizomycotina</taxon>
        <taxon>Dothideomycetes</taxon>
        <taxon>Dothideomycetes incertae sedis</taxon>
        <taxon>Eremomycetales</taxon>
        <taxon>Eremomycetaceae</taxon>
        <taxon>Eremomyces</taxon>
    </lineage>
</organism>
<protein>
    <recommendedName>
        <fullName evidence="4">Heterokaryon incompatibility domain-containing protein</fullName>
    </recommendedName>
</protein>